<dbReference type="GO" id="GO:0009246">
    <property type="term" value="P:enterobacterial common antigen biosynthetic process"/>
    <property type="evidence" value="ECO:0007669"/>
    <property type="project" value="TreeGrafter"/>
</dbReference>
<evidence type="ECO:0000256" key="7">
    <source>
        <dbReference type="SAM" id="Phobius"/>
    </source>
</evidence>
<proteinExistence type="inferred from homology"/>
<comment type="similarity">
    <text evidence="2">Belongs to the acyltransferase 3 family.</text>
</comment>
<evidence type="ECO:0000256" key="2">
    <source>
        <dbReference type="ARBA" id="ARBA00007400"/>
    </source>
</evidence>
<sequence>MNNRILSIDYLRVVACLLVILLHLCGKFMFAAEPLHEFFVSNILNSFSRICVPLFVMITGYLTISYRESPYNLYTLKITRNIILPTLIWTAIYFIFNIIKSVIQADGNFSNIDFIKPITLILSGAPYYHMWYMYMIIPLYLIIPMLSKSLGSLSINHLKCIAIVLFILSLCDGIWKAANEESGFWMFSFVDYLGYYFWGAYCLKSIQLNKTNGYYSLVAYIVFSLLTALLTQYFHVFSDEFYFYKNYSPTVILASVLVFSYLIRIKPVANKYVTFISNNSFRIYFCHAAVIDTYFILIGISSKGLKFSYVSYALYLIIGFTVVFLVSLLICRVLEIIRYYSSEKYKLYIP</sequence>
<evidence type="ECO:0000256" key="3">
    <source>
        <dbReference type="ARBA" id="ARBA00022475"/>
    </source>
</evidence>
<feature type="transmembrane region" description="Helical" evidence="7">
    <location>
        <begin position="283"/>
        <end position="300"/>
    </location>
</feature>
<evidence type="ECO:0000313" key="9">
    <source>
        <dbReference type="EMBL" id="TCW00205.1"/>
    </source>
</evidence>
<dbReference type="PANTHER" id="PTHR40074:SF2">
    <property type="entry name" value="O-ACETYLTRANSFERASE WECH"/>
    <property type="match status" value="1"/>
</dbReference>
<dbReference type="AlphaFoldDB" id="A0A4R3Z6T7"/>
<feature type="transmembrane region" description="Helical" evidence="7">
    <location>
        <begin position="312"/>
        <end position="334"/>
    </location>
</feature>
<evidence type="ECO:0000256" key="5">
    <source>
        <dbReference type="ARBA" id="ARBA00022989"/>
    </source>
</evidence>
<keyword evidence="9" id="KW-0808">Transferase</keyword>
<evidence type="ECO:0000259" key="8">
    <source>
        <dbReference type="Pfam" id="PF01757"/>
    </source>
</evidence>
<keyword evidence="3" id="KW-1003">Cell membrane</keyword>
<accession>A0A4R3Z6T7</accession>
<dbReference type="Pfam" id="PF01757">
    <property type="entry name" value="Acyl_transf_3"/>
    <property type="match status" value="1"/>
</dbReference>
<feature type="transmembrane region" description="Helical" evidence="7">
    <location>
        <begin position="184"/>
        <end position="203"/>
    </location>
</feature>
<dbReference type="InterPro" id="IPR002656">
    <property type="entry name" value="Acyl_transf_3_dom"/>
</dbReference>
<feature type="transmembrane region" description="Helical" evidence="7">
    <location>
        <begin position="215"/>
        <end position="234"/>
    </location>
</feature>
<name>A0A4R3Z6T7_9GAMM</name>
<dbReference type="EMBL" id="SMCR01000001">
    <property type="protein sequence ID" value="TCW00205.1"/>
    <property type="molecule type" value="Genomic_DNA"/>
</dbReference>
<keyword evidence="6 7" id="KW-0472">Membrane</keyword>
<comment type="subcellular location">
    <subcellularLocation>
        <location evidence="1">Cell membrane</location>
        <topology evidence="1">Multi-pass membrane protein</topology>
    </subcellularLocation>
</comment>
<feature type="transmembrane region" description="Helical" evidence="7">
    <location>
        <begin position="246"/>
        <end position="263"/>
    </location>
</feature>
<comment type="caution">
    <text evidence="9">The sequence shown here is derived from an EMBL/GenBank/DDBJ whole genome shotgun (WGS) entry which is preliminary data.</text>
</comment>
<feature type="transmembrane region" description="Helical" evidence="7">
    <location>
        <begin position="47"/>
        <end position="66"/>
    </location>
</feature>
<evidence type="ECO:0000256" key="1">
    <source>
        <dbReference type="ARBA" id="ARBA00004651"/>
    </source>
</evidence>
<feature type="transmembrane region" description="Helical" evidence="7">
    <location>
        <begin position="78"/>
        <end position="99"/>
    </location>
</feature>
<dbReference type="RefSeq" id="WP_131863739.1">
    <property type="nucleotide sequence ID" value="NZ_SMCR01000001.1"/>
</dbReference>
<keyword evidence="5 7" id="KW-1133">Transmembrane helix</keyword>
<dbReference type="PANTHER" id="PTHR40074">
    <property type="entry name" value="O-ACETYLTRANSFERASE WECH"/>
    <property type="match status" value="1"/>
</dbReference>
<organism evidence="9 10">
    <name type="scientific">Biostraticola tofi</name>
    <dbReference type="NCBI Taxonomy" id="466109"/>
    <lineage>
        <taxon>Bacteria</taxon>
        <taxon>Pseudomonadati</taxon>
        <taxon>Pseudomonadota</taxon>
        <taxon>Gammaproteobacteria</taxon>
        <taxon>Enterobacterales</taxon>
        <taxon>Bruguierivoracaceae</taxon>
        <taxon>Biostraticola</taxon>
    </lineage>
</organism>
<dbReference type="OrthoDB" id="1072135at2"/>
<feature type="domain" description="Acyltransferase 3" evidence="8">
    <location>
        <begin position="6"/>
        <end position="331"/>
    </location>
</feature>
<keyword evidence="10" id="KW-1185">Reference proteome</keyword>
<evidence type="ECO:0000313" key="10">
    <source>
        <dbReference type="Proteomes" id="UP000295719"/>
    </source>
</evidence>
<evidence type="ECO:0000256" key="4">
    <source>
        <dbReference type="ARBA" id="ARBA00022692"/>
    </source>
</evidence>
<dbReference type="GO" id="GO:0005886">
    <property type="term" value="C:plasma membrane"/>
    <property type="evidence" value="ECO:0007669"/>
    <property type="project" value="UniProtKB-SubCell"/>
</dbReference>
<keyword evidence="4 7" id="KW-0812">Transmembrane</keyword>
<evidence type="ECO:0000256" key="6">
    <source>
        <dbReference type="ARBA" id="ARBA00023136"/>
    </source>
</evidence>
<feature type="transmembrane region" description="Helical" evidence="7">
    <location>
        <begin position="129"/>
        <end position="146"/>
    </location>
</feature>
<dbReference type="Proteomes" id="UP000295719">
    <property type="component" value="Unassembled WGS sequence"/>
</dbReference>
<gene>
    <name evidence="9" type="ORF">EDC52_101553</name>
</gene>
<keyword evidence="9" id="KW-0012">Acyltransferase</keyword>
<reference evidence="9 10" key="1">
    <citation type="submission" date="2019-03" db="EMBL/GenBank/DDBJ databases">
        <title>Genomic Encyclopedia of Type Strains, Phase IV (KMG-IV): sequencing the most valuable type-strain genomes for metagenomic binning, comparative biology and taxonomic classification.</title>
        <authorList>
            <person name="Goeker M."/>
        </authorList>
    </citation>
    <scope>NUCLEOTIDE SEQUENCE [LARGE SCALE GENOMIC DNA]</scope>
    <source>
        <strain evidence="9 10">DSM 19580</strain>
    </source>
</reference>
<protein>
    <submittedName>
        <fullName evidence="9">Surface polysaccharide O-acyltransferase-like enzyme</fullName>
    </submittedName>
</protein>
<dbReference type="GO" id="GO:0016413">
    <property type="term" value="F:O-acetyltransferase activity"/>
    <property type="evidence" value="ECO:0007669"/>
    <property type="project" value="TreeGrafter"/>
</dbReference>